<proteinExistence type="predicted"/>
<gene>
    <name evidence="2" type="ORF">LKD37_14750</name>
</gene>
<reference evidence="2" key="1">
    <citation type="submission" date="2021-10" db="EMBL/GenBank/DDBJ databases">
        <title>Anaerobic single-cell dispensing facilitates the cultivation of human gut bacteria.</title>
        <authorList>
            <person name="Afrizal A."/>
        </authorList>
    </citation>
    <scope>NUCLEOTIDE SEQUENCE</scope>
    <source>
        <strain evidence="2">CLA-AA-H272</strain>
    </source>
</reference>
<dbReference type="Gene3D" id="3.10.350.10">
    <property type="entry name" value="LysM domain"/>
    <property type="match status" value="1"/>
</dbReference>
<dbReference type="RefSeq" id="WP_302929896.1">
    <property type="nucleotide sequence ID" value="NZ_JAJEPW010000067.1"/>
</dbReference>
<name>A0AAE3AIQ4_9FIRM</name>
<dbReference type="AlphaFoldDB" id="A0AAE3AIQ4"/>
<dbReference type="Proteomes" id="UP001199319">
    <property type="component" value="Unassembled WGS sequence"/>
</dbReference>
<sequence>MELELKFAELACCEPVGDLVTTQEESMETAIPEYCPDIARIVDTVGQLRLREKHPAGQQLTMGGSVVLTVLYTSEESAGLRSLSMEVPFSCQVEDKRLADCDAVCVTGRLLLAEAKAVTARKLYLRVMPEFTVSGYARRRQRLCCGTEEDPALRVRRQEAELELLTAVEEREFSFAQEVAPDGPPPEDVLMERTAARVEECRRVGSRLVLKGQAEVCVLYRGENQELAAYRTALPFSQLLDGVELPEDAQVEARIQWASSEIRVLRTENGPAFGITVTICAALLVRRKQQVSYIEDLYSLHHAAQVRRQETPLPVAWQRDIPSQEAVQQLEFGQGRPFAYLTAAECSGVSTVQEGGGPALRCTVRLRVLYLDESGTPVCAERSAEVTAPAAWEPQTVRAACGLPQMQITGSTCRLSVPVRFEARRCLRRPVAAVTAVELQDPPEGPQPSLILRRMAEGETLWDIARQYRTDEEAIRAANELTEDRPEGMLLIPRVR</sequence>
<evidence type="ECO:0000313" key="2">
    <source>
        <dbReference type="EMBL" id="MCC2130748.1"/>
    </source>
</evidence>
<evidence type="ECO:0000259" key="1">
    <source>
        <dbReference type="Pfam" id="PF01476"/>
    </source>
</evidence>
<feature type="domain" description="LysM" evidence="1">
    <location>
        <begin position="457"/>
        <end position="485"/>
    </location>
</feature>
<keyword evidence="3" id="KW-1185">Reference proteome</keyword>
<organism evidence="2 3">
    <name type="scientific">Brotocaccenecus cirricatena</name>
    <dbReference type="NCBI Taxonomy" id="3064195"/>
    <lineage>
        <taxon>Bacteria</taxon>
        <taxon>Bacillati</taxon>
        <taxon>Bacillota</taxon>
        <taxon>Clostridia</taxon>
        <taxon>Eubacteriales</taxon>
        <taxon>Oscillospiraceae</taxon>
        <taxon>Brotocaccenecus</taxon>
    </lineage>
</organism>
<dbReference type="EMBL" id="JAJEPW010000067">
    <property type="protein sequence ID" value="MCC2130748.1"/>
    <property type="molecule type" value="Genomic_DNA"/>
</dbReference>
<dbReference type="InterPro" id="IPR036779">
    <property type="entry name" value="LysM_dom_sf"/>
</dbReference>
<dbReference type="Pfam" id="PF01476">
    <property type="entry name" value="LysM"/>
    <property type="match status" value="1"/>
</dbReference>
<protein>
    <submittedName>
        <fullName evidence="2">DUF3794 domain-containing protein</fullName>
    </submittedName>
</protein>
<dbReference type="InterPro" id="IPR018392">
    <property type="entry name" value="LysM"/>
</dbReference>
<evidence type="ECO:0000313" key="3">
    <source>
        <dbReference type="Proteomes" id="UP001199319"/>
    </source>
</evidence>
<comment type="caution">
    <text evidence="2">The sequence shown here is derived from an EMBL/GenBank/DDBJ whole genome shotgun (WGS) entry which is preliminary data.</text>
</comment>
<accession>A0AAE3AIQ4</accession>
<dbReference type="CDD" id="cd00118">
    <property type="entry name" value="LysM"/>
    <property type="match status" value="1"/>
</dbReference>